<reference evidence="3" key="1">
    <citation type="submission" date="2014-09" db="EMBL/GenBank/DDBJ databases">
        <authorList>
            <person name="Mudge J."/>
            <person name="Ramaraj T."/>
            <person name="Lindquist I.E."/>
            <person name="Bharti A.K."/>
            <person name="Sundararajan A."/>
            <person name="Cameron C.T."/>
            <person name="Woodward J.E."/>
            <person name="May G.D."/>
            <person name="Brubaker C."/>
            <person name="Broadhvest J."/>
            <person name="Wilkins T.A."/>
        </authorList>
    </citation>
    <scope>NUCLEOTIDE SEQUENCE</scope>
    <source>
        <strain evidence="3">cv. AKA8401</strain>
    </source>
</reference>
<gene>
    <name evidence="2" type="ORF">F383_24572</name>
</gene>
<protein>
    <submittedName>
        <fullName evidence="2">Indole-3-glycerol phosphate synthase</fullName>
    </submittedName>
</protein>
<evidence type="ECO:0000313" key="2">
    <source>
        <dbReference type="EMBL" id="KHG18710.1"/>
    </source>
</evidence>
<feature type="region of interest" description="Disordered" evidence="1">
    <location>
        <begin position="1"/>
        <end position="22"/>
    </location>
</feature>
<organism evidence="2 3">
    <name type="scientific">Gossypium arboreum</name>
    <name type="common">Tree cotton</name>
    <name type="synonym">Gossypium nanking</name>
    <dbReference type="NCBI Taxonomy" id="29729"/>
    <lineage>
        <taxon>Eukaryota</taxon>
        <taxon>Viridiplantae</taxon>
        <taxon>Streptophyta</taxon>
        <taxon>Embryophyta</taxon>
        <taxon>Tracheophyta</taxon>
        <taxon>Spermatophyta</taxon>
        <taxon>Magnoliopsida</taxon>
        <taxon>eudicotyledons</taxon>
        <taxon>Gunneridae</taxon>
        <taxon>Pentapetalae</taxon>
        <taxon>rosids</taxon>
        <taxon>malvids</taxon>
        <taxon>Malvales</taxon>
        <taxon>Malvaceae</taxon>
        <taxon>Malvoideae</taxon>
        <taxon>Gossypium</taxon>
    </lineage>
</organism>
<dbReference type="Proteomes" id="UP000032142">
    <property type="component" value="Unassembled WGS sequence"/>
</dbReference>
<evidence type="ECO:0000256" key="1">
    <source>
        <dbReference type="SAM" id="MobiDB-lite"/>
    </source>
</evidence>
<dbReference type="EMBL" id="KN411233">
    <property type="protein sequence ID" value="KHG18710.1"/>
    <property type="molecule type" value="Genomic_DNA"/>
</dbReference>
<name>A0A0B0P0W6_GOSAR</name>
<dbReference type="AlphaFoldDB" id="A0A0B0P0W6"/>
<proteinExistence type="predicted"/>
<sequence>MAYICPHRQRHRRVSQPRVSPRAPYNFKSALSTAKAHGRVASCVT</sequence>
<keyword evidence="3" id="KW-1185">Reference proteome</keyword>
<accession>A0A0B0P0W6</accession>
<evidence type="ECO:0000313" key="3">
    <source>
        <dbReference type="Proteomes" id="UP000032142"/>
    </source>
</evidence>